<accession>A0ACA9Y2H1</accession>
<protein>
    <submittedName>
        <fullName evidence="1">Origin recognition complex subunit 5</fullName>
    </submittedName>
</protein>
<evidence type="ECO:0000313" key="2">
    <source>
        <dbReference type="Proteomes" id="UP001152531"/>
    </source>
</evidence>
<sequence>MNSEQLNQLKSKVICRDEQFDLLNAYLSNDSSVCVPTLLVQGYRSIGKTLTVDEYLKQLSGKVTRINCDQFITAKSLLQACLRNIRTDSGMDLSLSPEYYYRGVSTSKLEQTCDNFSNFQFNISQFLKDTDYQEHHFLVLDRLDQFIEDHLHLFNAFSRLHDAGDIKNITVIFITGMDTSHELVTSGIPHVYFDPYSESDIIRILQKNPFCFFGFPDEGSLGQQFWNSFVQVLVNSYYEYSASNLSVLIDLCYKKWPIFTDTIVKGSYSPSQFLQVYKENREIFSFEELSNSQVINYKTSKPVEESTALNLKDMTNLIKFVLVASYLASYIDPRNDMHFFSAIKYEKLREIKKFKKKDELTKKDMDNKLFQPNFFDLERLYAIVLVIYRNFSKSFEEEHELIDLMDDTDENDMINKQHEISKFSLVGNIDLQSQLSILLSRGLLARQESRDVLQPKPRWKCNTPWETIKVIAQDLQFPIEDYLG</sequence>
<reference evidence="1" key="1">
    <citation type="submission" date="2022-06" db="EMBL/GenBank/DDBJ databases">
        <authorList>
            <person name="Legras J.-L."/>
            <person name="Devillers H."/>
            <person name="Grondin C."/>
        </authorList>
    </citation>
    <scope>NUCLEOTIDE SEQUENCE</scope>
    <source>
        <strain evidence="1">CLIB 1444</strain>
    </source>
</reference>
<comment type="caution">
    <text evidence="1">The sequence shown here is derived from an EMBL/GenBank/DDBJ whole genome shotgun (WGS) entry which is preliminary data.</text>
</comment>
<dbReference type="Proteomes" id="UP001152531">
    <property type="component" value="Unassembled WGS sequence"/>
</dbReference>
<dbReference type="EMBL" id="CALSDN010000002">
    <property type="protein sequence ID" value="CAH6719132.1"/>
    <property type="molecule type" value="Genomic_DNA"/>
</dbReference>
<gene>
    <name evidence="1" type="ORF">CLIB1444_02S01662</name>
</gene>
<organism evidence="1 2">
    <name type="scientific">[Candida] jaroonii</name>
    <dbReference type="NCBI Taxonomy" id="467808"/>
    <lineage>
        <taxon>Eukaryota</taxon>
        <taxon>Fungi</taxon>
        <taxon>Dikarya</taxon>
        <taxon>Ascomycota</taxon>
        <taxon>Saccharomycotina</taxon>
        <taxon>Pichiomycetes</taxon>
        <taxon>Debaryomycetaceae</taxon>
        <taxon>Yamadazyma</taxon>
    </lineage>
</organism>
<name>A0ACA9Y2H1_9ASCO</name>
<evidence type="ECO:0000313" key="1">
    <source>
        <dbReference type="EMBL" id="CAH6719132.1"/>
    </source>
</evidence>
<keyword evidence="2" id="KW-1185">Reference proteome</keyword>
<proteinExistence type="predicted"/>